<dbReference type="Gene3D" id="3.40.640.10">
    <property type="entry name" value="Type I PLP-dependent aspartate aminotransferase-like (Major domain)"/>
    <property type="match status" value="1"/>
</dbReference>
<proteinExistence type="inferred from homology"/>
<dbReference type="EMBL" id="JACAGK010000095">
    <property type="protein sequence ID" value="MDM1050426.1"/>
    <property type="molecule type" value="Genomic_DNA"/>
</dbReference>
<keyword evidence="7" id="KW-1185">Reference proteome</keyword>
<evidence type="ECO:0000313" key="7">
    <source>
        <dbReference type="Proteomes" id="UP001170954"/>
    </source>
</evidence>
<reference evidence="6" key="1">
    <citation type="submission" date="2020-06" db="EMBL/GenBank/DDBJ databases">
        <authorList>
            <person name="Dong N."/>
        </authorList>
    </citation>
    <scope>NUCLEOTIDE SEQUENCE</scope>
    <source>
        <strain evidence="6">R1692</strain>
    </source>
</reference>
<dbReference type="InterPro" id="IPR015424">
    <property type="entry name" value="PyrdxlP-dep_Trfase"/>
</dbReference>
<dbReference type="Proteomes" id="UP001170954">
    <property type="component" value="Unassembled WGS sequence"/>
</dbReference>
<dbReference type="InterPro" id="IPR050087">
    <property type="entry name" value="AON_synthase_class-II"/>
</dbReference>
<organism evidence="6 7">
    <name type="scientific">Sphingobacterium hotanense</name>
    <dbReference type="NCBI Taxonomy" id="649196"/>
    <lineage>
        <taxon>Bacteria</taxon>
        <taxon>Pseudomonadati</taxon>
        <taxon>Bacteroidota</taxon>
        <taxon>Sphingobacteriia</taxon>
        <taxon>Sphingobacteriales</taxon>
        <taxon>Sphingobacteriaceae</taxon>
        <taxon>Sphingobacterium</taxon>
    </lineage>
</organism>
<dbReference type="Gene3D" id="3.90.1150.10">
    <property type="entry name" value="Aspartate Aminotransferase, domain 1"/>
    <property type="match status" value="1"/>
</dbReference>
<evidence type="ECO:0000256" key="1">
    <source>
        <dbReference type="ARBA" id="ARBA00001933"/>
    </source>
</evidence>
<dbReference type="InterPro" id="IPR015421">
    <property type="entry name" value="PyrdxlP-dep_Trfase_major"/>
</dbReference>
<sequence>MATLAKWQTNLNDRASFGLLRKLPIDKQMIDFASNDYLGLARNAVFQQSLLELAMNDPALMTGSTGSRLITGNSLLQERVEAFLAERYAVEAALLFPSGYTANLSLLSALPQRGDTLIVDELIHRSVHDGCLMNQANKWKFRHQDLNHLEELLKRAKDQSWVVVESVYSMDGDIARLKELAELAMAYDAHLIVDEAHAVGVFGDGLVQEYGLQSQVFATVVTYGKAMGLHGAAILGSETLKSYLINYASPFIYSTAMPDLMALSIQAVYEFLDRNTHLRQKLQDRIACFESEMFDKYSKSLLTPIQPVIIADLNKLKNLSKEIKEHGFHVYAVLPPTVPEGTGRFRISIHQYNTQEEIKQLVQLIKSNIE</sequence>
<keyword evidence="4" id="KW-0663">Pyridoxal phosphate</keyword>
<dbReference type="InterPro" id="IPR004839">
    <property type="entry name" value="Aminotransferase_I/II_large"/>
</dbReference>
<dbReference type="PANTHER" id="PTHR13693:SF77">
    <property type="entry name" value="8-AMINO-7-OXONONANOATE SYNTHASE"/>
    <property type="match status" value="1"/>
</dbReference>
<protein>
    <submittedName>
        <fullName evidence="6">8-amino-7-oxononanoate synthase</fullName>
    </submittedName>
</protein>
<evidence type="ECO:0000256" key="3">
    <source>
        <dbReference type="ARBA" id="ARBA00022679"/>
    </source>
</evidence>
<comment type="cofactor">
    <cofactor evidence="1">
        <name>pyridoxal 5'-phosphate</name>
        <dbReference type="ChEBI" id="CHEBI:597326"/>
    </cofactor>
</comment>
<dbReference type="SUPFAM" id="SSF53383">
    <property type="entry name" value="PLP-dependent transferases"/>
    <property type="match status" value="1"/>
</dbReference>
<evidence type="ECO:0000259" key="5">
    <source>
        <dbReference type="Pfam" id="PF00155"/>
    </source>
</evidence>
<reference evidence="6" key="2">
    <citation type="journal article" date="2022" name="Sci. Total Environ.">
        <title>Prevalence, transmission, and molecular epidemiology of tet(X)-positive bacteria among humans, animals, and environmental niches in China: An epidemiological, and genomic-based study.</title>
        <authorList>
            <person name="Dong N."/>
            <person name="Zeng Y."/>
            <person name="Cai C."/>
            <person name="Sun C."/>
            <person name="Lu J."/>
            <person name="Liu C."/>
            <person name="Zhou H."/>
            <person name="Sun Q."/>
            <person name="Shu L."/>
            <person name="Wang H."/>
            <person name="Wang Y."/>
            <person name="Wang S."/>
            <person name="Wu C."/>
            <person name="Chan E.W."/>
            <person name="Chen G."/>
            <person name="Shen Z."/>
            <person name="Chen S."/>
            <person name="Zhang R."/>
        </authorList>
    </citation>
    <scope>NUCLEOTIDE SEQUENCE</scope>
    <source>
        <strain evidence="6">R1692</strain>
    </source>
</reference>
<comment type="similarity">
    <text evidence="2">Belongs to the class-II pyridoxal-phosphate-dependent aminotransferase family. BioF subfamily.</text>
</comment>
<dbReference type="Pfam" id="PF00155">
    <property type="entry name" value="Aminotran_1_2"/>
    <property type="match status" value="1"/>
</dbReference>
<dbReference type="PANTHER" id="PTHR13693">
    <property type="entry name" value="CLASS II AMINOTRANSFERASE/8-AMINO-7-OXONONANOATE SYNTHASE"/>
    <property type="match status" value="1"/>
</dbReference>
<comment type="caution">
    <text evidence="6">The sequence shown here is derived from an EMBL/GenBank/DDBJ whole genome shotgun (WGS) entry which is preliminary data.</text>
</comment>
<feature type="domain" description="Aminotransferase class I/classII large" evidence="5">
    <location>
        <begin position="28"/>
        <end position="363"/>
    </location>
</feature>
<accession>A0ABT7NT52</accession>
<keyword evidence="3" id="KW-0808">Transferase</keyword>
<evidence type="ECO:0000313" key="6">
    <source>
        <dbReference type="EMBL" id="MDM1050426.1"/>
    </source>
</evidence>
<gene>
    <name evidence="6" type="ORF">HX018_19485</name>
</gene>
<name>A0ABT7NT52_9SPHI</name>
<evidence type="ECO:0000256" key="2">
    <source>
        <dbReference type="ARBA" id="ARBA00010008"/>
    </source>
</evidence>
<evidence type="ECO:0000256" key="4">
    <source>
        <dbReference type="ARBA" id="ARBA00022898"/>
    </source>
</evidence>
<dbReference type="InterPro" id="IPR015422">
    <property type="entry name" value="PyrdxlP-dep_Trfase_small"/>
</dbReference>